<feature type="domain" description="C2H2-type" evidence="8">
    <location>
        <begin position="220"/>
        <end position="246"/>
    </location>
</feature>
<dbReference type="PANTHER" id="PTHR46179">
    <property type="entry name" value="ZINC FINGER PROTEIN"/>
    <property type="match status" value="1"/>
</dbReference>
<dbReference type="AlphaFoldDB" id="A0A6A7ARV0"/>
<keyword evidence="3" id="KW-0863">Zinc-finger</keyword>
<dbReference type="SMART" id="SM00355">
    <property type="entry name" value="ZnF_C2H2"/>
    <property type="match status" value="3"/>
</dbReference>
<dbReference type="GO" id="GO:0008270">
    <property type="term" value="F:zinc ion binding"/>
    <property type="evidence" value="ECO:0007669"/>
    <property type="project" value="UniProtKB-KW"/>
</dbReference>
<dbReference type="Gene3D" id="3.30.160.60">
    <property type="entry name" value="Classic Zinc Finger"/>
    <property type="match status" value="1"/>
</dbReference>
<evidence type="ECO:0000313" key="9">
    <source>
        <dbReference type="EMBL" id="KAF2845087.1"/>
    </source>
</evidence>
<dbReference type="OrthoDB" id="3939438at2759"/>
<evidence type="ECO:0000259" key="8">
    <source>
        <dbReference type="SMART" id="SM00355"/>
    </source>
</evidence>
<feature type="domain" description="C2H2-type" evidence="8">
    <location>
        <begin position="103"/>
        <end position="130"/>
    </location>
</feature>
<dbReference type="GO" id="GO:0005634">
    <property type="term" value="C:nucleus"/>
    <property type="evidence" value="ECO:0007669"/>
    <property type="project" value="UniProtKB-SubCell"/>
</dbReference>
<dbReference type="PANTHER" id="PTHR46179:SF13">
    <property type="entry name" value="C2H2-TYPE DOMAIN-CONTAINING PROTEIN"/>
    <property type="match status" value="1"/>
</dbReference>
<keyword evidence="5" id="KW-0805">Transcription regulation</keyword>
<keyword evidence="7" id="KW-0539">Nucleus</keyword>
<evidence type="ECO:0000256" key="6">
    <source>
        <dbReference type="ARBA" id="ARBA00023163"/>
    </source>
</evidence>
<evidence type="ECO:0000256" key="1">
    <source>
        <dbReference type="ARBA" id="ARBA00004123"/>
    </source>
</evidence>
<evidence type="ECO:0000256" key="5">
    <source>
        <dbReference type="ARBA" id="ARBA00023015"/>
    </source>
</evidence>
<dbReference type="InterPro" id="IPR051061">
    <property type="entry name" value="Zinc_finger_trans_reg"/>
</dbReference>
<accession>A0A6A7ARV0</accession>
<sequence length="256" mass="29326">MTMTLEITSIRLLSCSLMTGKFKKRHELTEGLRSDDMRHACEMSPAQPHSDQALRPSLRYPESLQLPTPKAFRCPEAGCELKTFHRRSELNRHSRKHQNGPKFMCPVQYCPRVTGFDRKDKLQDHILSGHDKEELINCSRQGCSASLPRDLWAVHVNLPLQHRRKCPMPKCSFKPQGEWEEDYSLIPLRTHLLQGHEVKGRVSYAKVLARAGFAAETCDFLCPICPRGINFGTEKEFARHELLCLHGFRRAQGHSG</sequence>
<evidence type="ECO:0000256" key="2">
    <source>
        <dbReference type="ARBA" id="ARBA00022723"/>
    </source>
</evidence>
<keyword evidence="4" id="KW-0862">Zinc</keyword>
<dbReference type="GO" id="GO:0006357">
    <property type="term" value="P:regulation of transcription by RNA polymerase II"/>
    <property type="evidence" value="ECO:0007669"/>
    <property type="project" value="TreeGrafter"/>
</dbReference>
<evidence type="ECO:0000256" key="7">
    <source>
        <dbReference type="ARBA" id="ARBA00023242"/>
    </source>
</evidence>
<feature type="domain" description="C2H2-type" evidence="8">
    <location>
        <begin position="72"/>
        <end position="97"/>
    </location>
</feature>
<gene>
    <name evidence="9" type="ORF">T440DRAFT_283675</name>
</gene>
<dbReference type="InterPro" id="IPR013087">
    <property type="entry name" value="Znf_C2H2_type"/>
</dbReference>
<reference evidence="9" key="1">
    <citation type="submission" date="2020-01" db="EMBL/GenBank/DDBJ databases">
        <authorList>
            <consortium name="DOE Joint Genome Institute"/>
            <person name="Haridas S."/>
            <person name="Albert R."/>
            <person name="Binder M."/>
            <person name="Bloem J."/>
            <person name="Labutti K."/>
            <person name="Salamov A."/>
            <person name="Andreopoulos B."/>
            <person name="Baker S.E."/>
            <person name="Barry K."/>
            <person name="Bills G."/>
            <person name="Bluhm B.H."/>
            <person name="Cannon C."/>
            <person name="Castanera R."/>
            <person name="Culley D.E."/>
            <person name="Daum C."/>
            <person name="Ezra D."/>
            <person name="Gonzalez J.B."/>
            <person name="Henrissat B."/>
            <person name="Kuo A."/>
            <person name="Liang C."/>
            <person name="Lipzen A."/>
            <person name="Lutzoni F."/>
            <person name="Magnuson J."/>
            <person name="Mondo S."/>
            <person name="Nolan M."/>
            <person name="Ohm R."/>
            <person name="Pangilinan J."/>
            <person name="Park H.-J."/>
            <person name="Ramirez L."/>
            <person name="Alfaro M."/>
            <person name="Sun H."/>
            <person name="Tritt A."/>
            <person name="Yoshinaga Y."/>
            <person name="Zwiers L.-H."/>
            <person name="Turgeon B.G."/>
            <person name="Goodwin S.B."/>
            <person name="Spatafora J.W."/>
            <person name="Crous P.W."/>
            <person name="Grigoriev I.V."/>
        </authorList>
    </citation>
    <scope>NUCLEOTIDE SEQUENCE</scope>
    <source>
        <strain evidence="9">IPT5</strain>
    </source>
</reference>
<keyword evidence="10" id="KW-1185">Reference proteome</keyword>
<name>A0A6A7ARV0_9PLEO</name>
<dbReference type="EMBL" id="MU006354">
    <property type="protein sequence ID" value="KAF2845087.1"/>
    <property type="molecule type" value="Genomic_DNA"/>
</dbReference>
<evidence type="ECO:0000313" key="10">
    <source>
        <dbReference type="Proteomes" id="UP000799423"/>
    </source>
</evidence>
<keyword evidence="2" id="KW-0479">Metal-binding</keyword>
<dbReference type="SUPFAM" id="SSF57667">
    <property type="entry name" value="beta-beta-alpha zinc fingers"/>
    <property type="match status" value="1"/>
</dbReference>
<proteinExistence type="predicted"/>
<keyword evidence="6" id="KW-0804">Transcription</keyword>
<organism evidence="9 10">
    <name type="scientific">Plenodomus tracheiphilus IPT5</name>
    <dbReference type="NCBI Taxonomy" id="1408161"/>
    <lineage>
        <taxon>Eukaryota</taxon>
        <taxon>Fungi</taxon>
        <taxon>Dikarya</taxon>
        <taxon>Ascomycota</taxon>
        <taxon>Pezizomycotina</taxon>
        <taxon>Dothideomycetes</taxon>
        <taxon>Pleosporomycetidae</taxon>
        <taxon>Pleosporales</taxon>
        <taxon>Pleosporineae</taxon>
        <taxon>Leptosphaeriaceae</taxon>
        <taxon>Plenodomus</taxon>
    </lineage>
</organism>
<dbReference type="Proteomes" id="UP000799423">
    <property type="component" value="Unassembled WGS sequence"/>
</dbReference>
<evidence type="ECO:0000256" key="3">
    <source>
        <dbReference type="ARBA" id="ARBA00022771"/>
    </source>
</evidence>
<evidence type="ECO:0000256" key="4">
    <source>
        <dbReference type="ARBA" id="ARBA00022833"/>
    </source>
</evidence>
<dbReference type="InterPro" id="IPR036236">
    <property type="entry name" value="Znf_C2H2_sf"/>
</dbReference>
<protein>
    <recommendedName>
        <fullName evidence="8">C2H2-type domain-containing protein</fullName>
    </recommendedName>
</protein>
<comment type="subcellular location">
    <subcellularLocation>
        <location evidence="1">Nucleus</location>
    </subcellularLocation>
</comment>